<dbReference type="Proteomes" id="UP000092177">
    <property type="component" value="Chromosome 9"/>
</dbReference>
<reference evidence="7" key="1">
    <citation type="journal article" date="2017" name="BMC Genomics">
        <title>Gapless genome assembly of Colletotrichum higginsianum reveals chromosome structure and association of transposable elements with secondary metabolite gene clusters.</title>
        <authorList>
            <person name="Dallery J.-F."/>
            <person name="Lapalu N."/>
            <person name="Zampounis A."/>
            <person name="Pigne S."/>
            <person name="Luyten I."/>
            <person name="Amselem J."/>
            <person name="Wittenberg A.H.J."/>
            <person name="Zhou S."/>
            <person name="de Queiroz M.V."/>
            <person name="Robin G.P."/>
            <person name="Auger A."/>
            <person name="Hainaut M."/>
            <person name="Henrissat B."/>
            <person name="Kim K.-T."/>
            <person name="Lee Y.-H."/>
            <person name="Lespinet O."/>
            <person name="Schwartz D.C."/>
            <person name="Thon M.R."/>
            <person name="O'Connell R.J."/>
        </authorList>
    </citation>
    <scope>NUCLEOTIDE SEQUENCE [LARGE SCALE GENOMIC DNA]</scope>
    <source>
        <strain evidence="7">IMI 349063</strain>
    </source>
</reference>
<name>A0A1B7XV73_COLHI</name>
<dbReference type="EMBL" id="LTAN01000009">
    <property type="protein sequence ID" value="OBR03638.1"/>
    <property type="molecule type" value="Genomic_DNA"/>
</dbReference>
<comment type="caution">
    <text evidence="6">The sequence shown here is derived from an EMBL/GenBank/DDBJ whole genome shotgun (WGS) entry which is preliminary data.</text>
</comment>
<organism evidence="6 7">
    <name type="scientific">Colletotrichum higginsianum (strain IMI 349063)</name>
    <name type="common">Crucifer anthracnose fungus</name>
    <dbReference type="NCBI Taxonomy" id="759273"/>
    <lineage>
        <taxon>Eukaryota</taxon>
        <taxon>Fungi</taxon>
        <taxon>Dikarya</taxon>
        <taxon>Ascomycota</taxon>
        <taxon>Pezizomycotina</taxon>
        <taxon>Sordariomycetes</taxon>
        <taxon>Hypocreomycetidae</taxon>
        <taxon>Glomerellales</taxon>
        <taxon>Glomerellaceae</taxon>
        <taxon>Colletotrichum</taxon>
        <taxon>Colletotrichum destructivum species complex</taxon>
    </lineage>
</organism>
<dbReference type="VEuPathDB" id="FungiDB:CH63R_12765"/>
<comment type="similarity">
    <text evidence="4">Belongs to the snRNP Sm proteins family.</text>
</comment>
<evidence type="ECO:0000256" key="5">
    <source>
        <dbReference type="SAM" id="MobiDB-lite"/>
    </source>
</evidence>
<dbReference type="GO" id="GO:0003729">
    <property type="term" value="F:mRNA binding"/>
    <property type="evidence" value="ECO:0007669"/>
    <property type="project" value="TreeGrafter"/>
</dbReference>
<dbReference type="GO" id="GO:1990726">
    <property type="term" value="C:Lsm1-7-Pat1 complex"/>
    <property type="evidence" value="ECO:0007669"/>
    <property type="project" value="TreeGrafter"/>
</dbReference>
<dbReference type="GO" id="GO:0006397">
    <property type="term" value="P:mRNA processing"/>
    <property type="evidence" value="ECO:0007669"/>
    <property type="project" value="UniProtKB-UniRule"/>
</dbReference>
<feature type="region of interest" description="Disordered" evidence="5">
    <location>
        <begin position="1"/>
        <end position="31"/>
    </location>
</feature>
<sequence length="210" mass="23342">MENLTISDAPPQGAQPVLGGRAPPPQQTPQLPPQMFTTAAQLLDMTDKKLMVALRDGRKLIGVLRSWDQFGMYTMHARYRHPVMARGNLLSVRVSGRLTRRSPANLVLQDTVERVYAYPDLEANPPREGGMFADIKRGIFLVRGENVLLLGEIDLDKDDDPPPGYEPADLKLVQGLAAERKDKDKARDKGRIKKLSTLGFEGENMGEILL</sequence>
<dbReference type="PANTHER" id="PTHR15588">
    <property type="entry name" value="LSM1"/>
    <property type="match status" value="1"/>
</dbReference>
<dbReference type="Gene3D" id="2.30.30.100">
    <property type="match status" value="1"/>
</dbReference>
<evidence type="ECO:0000256" key="2">
    <source>
        <dbReference type="ARBA" id="ARBA00022884"/>
    </source>
</evidence>
<comment type="subunit">
    <text evidence="4">Component of the heptameric LSM1-LSM7 complex that forms a seven-membered ring structure with a donut shape.</text>
</comment>
<evidence type="ECO:0000313" key="6">
    <source>
        <dbReference type="EMBL" id="OBR03638.1"/>
    </source>
</evidence>
<dbReference type="SUPFAM" id="SSF50182">
    <property type="entry name" value="Sm-like ribonucleoproteins"/>
    <property type="match status" value="2"/>
</dbReference>
<dbReference type="KEGG" id="chig:CH63R_12765"/>
<proteinExistence type="inferred from homology"/>
<dbReference type="GO" id="GO:1990904">
    <property type="term" value="C:ribonucleoprotein complex"/>
    <property type="evidence" value="ECO:0007669"/>
    <property type="project" value="UniProtKB-KW"/>
</dbReference>
<accession>A0A1B7XV73</accession>
<dbReference type="RefSeq" id="XP_018152156.1">
    <property type="nucleotide sequence ID" value="XM_018307739.1"/>
</dbReference>
<comment type="function">
    <text evidence="4">Component of the cytoplasmic LSM1-LSM7 complex which is involved in mRNA degradation.</text>
</comment>
<keyword evidence="2 4" id="KW-0694">RNA-binding</keyword>
<keyword evidence="4" id="KW-0507">mRNA processing</keyword>
<protein>
    <recommendedName>
        <fullName evidence="4">U6 snRNA-associated Sm-like protein LSm1</fullName>
    </recommendedName>
</protein>
<dbReference type="CDD" id="cd01728">
    <property type="entry name" value="LSm1"/>
    <property type="match status" value="1"/>
</dbReference>
<evidence type="ECO:0000256" key="3">
    <source>
        <dbReference type="ARBA" id="ARBA00023274"/>
    </source>
</evidence>
<gene>
    <name evidence="4" type="primary">LSM1</name>
    <name evidence="6" type="ORF">CH63R_12765</name>
</gene>
<dbReference type="AlphaFoldDB" id="A0A1B7XV73"/>
<dbReference type="InterPro" id="IPR034104">
    <property type="entry name" value="Lsm1"/>
</dbReference>
<feature type="compositionally biased region" description="Pro residues" evidence="5">
    <location>
        <begin position="22"/>
        <end position="31"/>
    </location>
</feature>
<evidence type="ECO:0000313" key="7">
    <source>
        <dbReference type="Proteomes" id="UP000092177"/>
    </source>
</evidence>
<comment type="subcellular location">
    <subcellularLocation>
        <location evidence="4">Cytoplasm</location>
    </subcellularLocation>
    <subcellularLocation>
        <location evidence="4">Cytoplasm</location>
        <location evidence="4">P-body</location>
    </subcellularLocation>
</comment>
<dbReference type="GO" id="GO:0000932">
    <property type="term" value="C:P-body"/>
    <property type="evidence" value="ECO:0007669"/>
    <property type="project" value="UniProtKB-SubCell"/>
</dbReference>
<evidence type="ECO:0000256" key="4">
    <source>
        <dbReference type="RuleBase" id="RU365047"/>
    </source>
</evidence>
<keyword evidence="7" id="KW-1185">Reference proteome</keyword>
<dbReference type="GeneID" id="28871846"/>
<dbReference type="OrthoDB" id="10263346at2759"/>
<evidence type="ECO:0000256" key="1">
    <source>
        <dbReference type="ARBA" id="ARBA00022490"/>
    </source>
</evidence>
<dbReference type="InterPro" id="IPR010920">
    <property type="entry name" value="LSM_dom_sf"/>
</dbReference>
<keyword evidence="3 4" id="KW-0687">Ribonucleoprotein</keyword>
<keyword evidence="1 4" id="KW-0963">Cytoplasm</keyword>
<dbReference type="InterPro" id="IPR044642">
    <property type="entry name" value="PTHR15588"/>
</dbReference>
<dbReference type="PANTHER" id="PTHR15588:SF8">
    <property type="entry name" value="U6 SNRNA-ASSOCIATED SM-LIKE PROTEIN LSM1"/>
    <property type="match status" value="1"/>
</dbReference>
<dbReference type="GO" id="GO:0000290">
    <property type="term" value="P:deadenylation-dependent decapping of nuclear-transcribed mRNA"/>
    <property type="evidence" value="ECO:0007669"/>
    <property type="project" value="TreeGrafter"/>
</dbReference>